<name>S9S655_MAGFU</name>
<evidence type="ECO:0000313" key="2">
    <source>
        <dbReference type="EMBL" id="EPY01392.1"/>
    </source>
</evidence>
<dbReference type="GO" id="GO:0019068">
    <property type="term" value="P:virion assembly"/>
    <property type="evidence" value="ECO:0007669"/>
    <property type="project" value="InterPro"/>
</dbReference>
<comment type="caution">
    <text evidence="2">The sequence shown here is derived from an EMBL/GenBank/DDBJ whole genome shotgun (WGS) entry which is preliminary data.</text>
</comment>
<protein>
    <submittedName>
        <fullName evidence="2">Phage portal protein, lambda family</fullName>
    </submittedName>
</protein>
<dbReference type="Proteomes" id="UP000015350">
    <property type="component" value="Unassembled WGS sequence"/>
</dbReference>
<organism evidence="2 3">
    <name type="scientific">Magnetospirillum fulvum MGU-K5</name>
    <dbReference type="NCBI Taxonomy" id="1316936"/>
    <lineage>
        <taxon>Bacteria</taxon>
        <taxon>Pseudomonadati</taxon>
        <taxon>Pseudomonadota</taxon>
        <taxon>Alphaproteobacteria</taxon>
        <taxon>Rhodospirillales</taxon>
        <taxon>Rhodospirillaceae</taxon>
        <taxon>Magnetospirillum</taxon>
    </lineage>
</organism>
<dbReference type="STRING" id="1316936.K678_11361"/>
<dbReference type="Pfam" id="PF05136">
    <property type="entry name" value="Phage_portal_2"/>
    <property type="match status" value="1"/>
</dbReference>
<dbReference type="AlphaFoldDB" id="S9S655"/>
<dbReference type="OrthoDB" id="9770450at2"/>
<feature type="compositionally biased region" description="Basic and acidic residues" evidence="1">
    <location>
        <begin position="514"/>
        <end position="535"/>
    </location>
</feature>
<proteinExistence type="predicted"/>
<dbReference type="RefSeq" id="WP_021132585.1">
    <property type="nucleotide sequence ID" value="NZ_AQPH01000042.1"/>
</dbReference>
<evidence type="ECO:0000256" key="1">
    <source>
        <dbReference type="SAM" id="MobiDB-lite"/>
    </source>
</evidence>
<accession>S9S655</accession>
<dbReference type="NCBIfam" id="TIGR01539">
    <property type="entry name" value="portal_lambda"/>
    <property type="match status" value="1"/>
</dbReference>
<sequence length="544" mass="60382">MSDISPILGPSGEALPGVRSRAMSASVTAYQAADPMSQEMAGWWPMSGSADRDILGESRVVTDRIRDLVRNNGWASGAVQREIDSIVGANFRFEPYIDHEALGITFDQAVELGNQFEREWTLWANDPQRYCDVSRHDDWHGLAGLMFRHKRVDGENLAVIQWRPRPGARYATCVQVIDPDRLSNPDGRPDEDRLRGGVEMDDDGAAIAYWIAKGHPRDIGIPSADSWTWERVARETPWGRPIVIHDFDRHRADQHRGLSAFAPMLKNMKMLDRYQAAELSAALLNATLAAFIESPFDHEFLMELLGDQGGEKAFEQYQGKRTDFHTARGVSLGGVKIPALFPGEKIGWFNPTRPSAQMEAFSGAMLRNFAAGMPTHTAETVSLDYSHINYSSARAARIVAGRSITRERITLGVRTGSQVYHGVIEEAVMMGRVKLPKGAPPFHAAREVYLGGDWMGPPEGWIDPVKEAQAAGIRIDGDLSNLRDECAAQGRDWRDNLRQKAVEMRYAASLGLPDPDREKAMAIKPTTDEHREDAPNRSGGNDAN</sequence>
<evidence type="ECO:0000313" key="3">
    <source>
        <dbReference type="Proteomes" id="UP000015350"/>
    </source>
</evidence>
<dbReference type="InterPro" id="IPR006429">
    <property type="entry name" value="Phage_lambda_portal"/>
</dbReference>
<reference evidence="2 3" key="1">
    <citation type="submission" date="2013-04" db="EMBL/GenBank/DDBJ databases">
        <authorList>
            <person name="Kuznetsov B."/>
            <person name="Ivanovsky R."/>
        </authorList>
    </citation>
    <scope>NUCLEOTIDE SEQUENCE [LARGE SCALE GENOMIC DNA]</scope>
    <source>
        <strain evidence="2 3">MGU-K5</strain>
    </source>
</reference>
<gene>
    <name evidence="2" type="ORF">K678_11361</name>
</gene>
<feature type="region of interest" description="Disordered" evidence="1">
    <location>
        <begin position="507"/>
        <end position="544"/>
    </location>
</feature>
<dbReference type="EMBL" id="AQPH01000042">
    <property type="protein sequence ID" value="EPY01392.1"/>
    <property type="molecule type" value="Genomic_DNA"/>
</dbReference>
<dbReference type="eggNOG" id="COG5511">
    <property type="taxonomic scope" value="Bacteria"/>
</dbReference>
<dbReference type="GO" id="GO:0005198">
    <property type="term" value="F:structural molecule activity"/>
    <property type="evidence" value="ECO:0007669"/>
    <property type="project" value="InterPro"/>
</dbReference>